<comment type="caution">
    <text evidence="1">The sequence shown here is derived from an EMBL/GenBank/DDBJ whole genome shotgun (WGS) entry which is preliminary data.</text>
</comment>
<protein>
    <submittedName>
        <fullName evidence="1">Uncharacterized protein</fullName>
    </submittedName>
</protein>
<reference evidence="1" key="1">
    <citation type="submission" date="2023-07" db="EMBL/GenBank/DDBJ databases">
        <title>Black Yeasts Isolated from many extreme environments.</title>
        <authorList>
            <person name="Coleine C."/>
            <person name="Stajich J.E."/>
            <person name="Selbmann L."/>
        </authorList>
    </citation>
    <scope>NUCLEOTIDE SEQUENCE</scope>
    <source>
        <strain evidence="1">CCFEE 5714</strain>
    </source>
</reference>
<evidence type="ECO:0000313" key="1">
    <source>
        <dbReference type="EMBL" id="KAK3723424.1"/>
    </source>
</evidence>
<keyword evidence="2" id="KW-1185">Reference proteome</keyword>
<evidence type="ECO:0000313" key="2">
    <source>
        <dbReference type="Proteomes" id="UP001281147"/>
    </source>
</evidence>
<sequence length="246" mass="27696">MSNPFTAAPTLRPGPSNDKPDDDPIPPPQTVSCSPVPFQRNTTVWHSGKSVVRSPSAEKALYADSRLRALAAPVLADADHMSEDVEELETQLAAVKLHVAEGASEVEKIKHYHAELREQLQLSADLQAARQKEQANDKLTTANDQLKKEVAELTAANTRLEEENERLLRENEQSAKQTKQTSEDDQLLGKRIYWALRRYTAVSFEAEWCERERQRLAAKLRTLGENPLEGQHERPPEFHDDPMPSC</sequence>
<gene>
    <name evidence="1" type="ORF">LTR37_001676</name>
</gene>
<accession>A0ACC3NVD8</accession>
<organism evidence="1 2">
    <name type="scientific">Vermiconidia calcicola</name>
    <dbReference type="NCBI Taxonomy" id="1690605"/>
    <lineage>
        <taxon>Eukaryota</taxon>
        <taxon>Fungi</taxon>
        <taxon>Dikarya</taxon>
        <taxon>Ascomycota</taxon>
        <taxon>Pezizomycotina</taxon>
        <taxon>Dothideomycetes</taxon>
        <taxon>Dothideomycetidae</taxon>
        <taxon>Mycosphaerellales</taxon>
        <taxon>Extremaceae</taxon>
        <taxon>Vermiconidia</taxon>
    </lineage>
</organism>
<proteinExistence type="predicted"/>
<dbReference type="Proteomes" id="UP001281147">
    <property type="component" value="Unassembled WGS sequence"/>
</dbReference>
<name>A0ACC3NVD8_9PEZI</name>
<dbReference type="EMBL" id="JAUTXU010000009">
    <property type="protein sequence ID" value="KAK3723424.1"/>
    <property type="molecule type" value="Genomic_DNA"/>
</dbReference>